<dbReference type="EMBL" id="BPWL01000005">
    <property type="protein sequence ID" value="GJJ10808.1"/>
    <property type="molecule type" value="Genomic_DNA"/>
</dbReference>
<keyword evidence="2" id="KW-1185">Reference proteome</keyword>
<protein>
    <submittedName>
        <fullName evidence="1">Uncharacterized protein</fullName>
    </submittedName>
</protein>
<gene>
    <name evidence="1" type="ORF">Clacol_005036</name>
</gene>
<sequence length="100" mass="10454">MANGITVSTSTISYTESLNPIATTFVTYLPAVTLAPSPPVVGGKIPSPPPKGGSDIARQTASLTTPALSPTNPPNSVSHHPFKLSILLLRGDVYVYDLHE</sequence>
<comment type="caution">
    <text evidence="1">The sequence shown here is derived from an EMBL/GenBank/DDBJ whole genome shotgun (WGS) entry which is preliminary data.</text>
</comment>
<organism evidence="1 2">
    <name type="scientific">Clathrus columnatus</name>
    <dbReference type="NCBI Taxonomy" id="1419009"/>
    <lineage>
        <taxon>Eukaryota</taxon>
        <taxon>Fungi</taxon>
        <taxon>Dikarya</taxon>
        <taxon>Basidiomycota</taxon>
        <taxon>Agaricomycotina</taxon>
        <taxon>Agaricomycetes</taxon>
        <taxon>Phallomycetidae</taxon>
        <taxon>Phallales</taxon>
        <taxon>Clathraceae</taxon>
        <taxon>Clathrus</taxon>
    </lineage>
</organism>
<name>A0AAV5ACD7_9AGAM</name>
<evidence type="ECO:0000313" key="1">
    <source>
        <dbReference type="EMBL" id="GJJ10808.1"/>
    </source>
</evidence>
<reference evidence="1" key="1">
    <citation type="submission" date="2021-10" db="EMBL/GenBank/DDBJ databases">
        <title>De novo Genome Assembly of Clathrus columnatus (Basidiomycota, Fungi) Using Illumina and Nanopore Sequence Data.</title>
        <authorList>
            <person name="Ogiso-Tanaka E."/>
            <person name="Itagaki H."/>
            <person name="Hosoya T."/>
            <person name="Hosaka K."/>
        </authorList>
    </citation>
    <scope>NUCLEOTIDE SEQUENCE</scope>
    <source>
        <strain evidence="1">MO-923</strain>
    </source>
</reference>
<evidence type="ECO:0000313" key="2">
    <source>
        <dbReference type="Proteomes" id="UP001050691"/>
    </source>
</evidence>
<proteinExistence type="predicted"/>
<dbReference type="Proteomes" id="UP001050691">
    <property type="component" value="Unassembled WGS sequence"/>
</dbReference>
<dbReference type="AlphaFoldDB" id="A0AAV5ACD7"/>
<accession>A0AAV5ACD7</accession>